<organism evidence="15 16">
    <name type="scientific">Hucho hucho</name>
    <name type="common">huchen</name>
    <dbReference type="NCBI Taxonomy" id="62062"/>
    <lineage>
        <taxon>Eukaryota</taxon>
        <taxon>Metazoa</taxon>
        <taxon>Chordata</taxon>
        <taxon>Craniata</taxon>
        <taxon>Vertebrata</taxon>
        <taxon>Euteleostomi</taxon>
        <taxon>Actinopterygii</taxon>
        <taxon>Neopterygii</taxon>
        <taxon>Teleostei</taxon>
        <taxon>Protacanthopterygii</taxon>
        <taxon>Salmoniformes</taxon>
        <taxon>Salmonidae</taxon>
        <taxon>Salmoninae</taxon>
        <taxon>Hucho</taxon>
    </lineage>
</organism>
<keyword evidence="3" id="KW-0716">Sensory transduction</keyword>
<keyword evidence="6 13" id="KW-1133">Transmembrane helix</keyword>
<dbReference type="PROSITE" id="PS50262">
    <property type="entry name" value="G_PROTEIN_RECEP_F1_2"/>
    <property type="match status" value="1"/>
</dbReference>
<dbReference type="GO" id="GO:0005886">
    <property type="term" value="C:plasma membrane"/>
    <property type="evidence" value="ECO:0007669"/>
    <property type="project" value="UniProtKB-SubCell"/>
</dbReference>
<protein>
    <recommendedName>
        <fullName evidence="14">G-protein coupled receptors family 1 profile domain-containing protein</fullName>
    </recommendedName>
</protein>
<feature type="domain" description="G-protein coupled receptors family 1 profile" evidence="14">
    <location>
        <begin position="51"/>
        <end position="299"/>
    </location>
</feature>
<evidence type="ECO:0000256" key="5">
    <source>
        <dbReference type="ARBA" id="ARBA00022725"/>
    </source>
</evidence>
<dbReference type="AlphaFoldDB" id="A0A4W5MBI1"/>
<dbReference type="PANTHER" id="PTHR26451:SF966">
    <property type="entry name" value="ODORANT RECEPTOR-RELATED"/>
    <property type="match status" value="1"/>
</dbReference>
<reference evidence="15" key="2">
    <citation type="submission" date="2025-08" db="UniProtKB">
        <authorList>
            <consortium name="Ensembl"/>
        </authorList>
    </citation>
    <scope>IDENTIFICATION</scope>
</reference>
<dbReference type="FunFam" id="1.20.1070.10:FF:000024">
    <property type="entry name" value="Olfactory receptor"/>
    <property type="match status" value="1"/>
</dbReference>
<feature type="transmembrane region" description="Helical" evidence="13">
    <location>
        <begin position="71"/>
        <end position="88"/>
    </location>
</feature>
<evidence type="ECO:0000256" key="7">
    <source>
        <dbReference type="ARBA" id="ARBA00023040"/>
    </source>
</evidence>
<dbReference type="InterPro" id="IPR052921">
    <property type="entry name" value="GPCR1_Superfamily_Member"/>
</dbReference>
<accession>A0A4W5MBI1</accession>
<dbReference type="Gene3D" id="1.20.1070.10">
    <property type="entry name" value="Rhodopsin 7-helix transmembrane proteins"/>
    <property type="match status" value="1"/>
</dbReference>
<dbReference type="InterPro" id="IPR017452">
    <property type="entry name" value="GPCR_Rhodpsn_7TM"/>
</dbReference>
<dbReference type="GeneTree" id="ENSGT00950000182847"/>
<feature type="transmembrane region" description="Helical" evidence="13">
    <location>
        <begin position="254"/>
        <end position="275"/>
    </location>
</feature>
<evidence type="ECO:0000256" key="10">
    <source>
        <dbReference type="ARBA" id="ARBA00023170"/>
    </source>
</evidence>
<dbReference type="GO" id="GO:0004984">
    <property type="term" value="F:olfactory receptor activity"/>
    <property type="evidence" value="ECO:0007669"/>
    <property type="project" value="InterPro"/>
</dbReference>
<name>A0A4W5MBI1_9TELE</name>
<dbReference type="STRING" id="62062.ENSHHUP00000035772"/>
<evidence type="ECO:0000256" key="12">
    <source>
        <dbReference type="ARBA" id="ARBA00023224"/>
    </source>
</evidence>
<comment type="subcellular location">
    <subcellularLocation>
        <location evidence="1">Cell membrane</location>
        <topology evidence="1">Multi-pass membrane protein</topology>
    </subcellularLocation>
</comment>
<feature type="transmembrane region" description="Helical" evidence="13">
    <location>
        <begin position="281"/>
        <end position="301"/>
    </location>
</feature>
<evidence type="ECO:0000259" key="14">
    <source>
        <dbReference type="PROSITE" id="PS50262"/>
    </source>
</evidence>
<keyword evidence="9" id="KW-1015">Disulfide bond</keyword>
<feature type="transmembrane region" description="Helical" evidence="13">
    <location>
        <begin position="151"/>
        <end position="178"/>
    </location>
</feature>
<keyword evidence="8 13" id="KW-0472">Membrane</keyword>
<feature type="transmembrane region" description="Helical" evidence="13">
    <location>
        <begin position="219"/>
        <end position="242"/>
    </location>
</feature>
<dbReference type="PRINTS" id="PR00245">
    <property type="entry name" value="OLFACTORYR"/>
</dbReference>
<proteinExistence type="predicted"/>
<evidence type="ECO:0000313" key="15">
    <source>
        <dbReference type="Ensembl" id="ENSHHUP00000035772.1"/>
    </source>
</evidence>
<evidence type="ECO:0000256" key="13">
    <source>
        <dbReference type="SAM" id="Phobius"/>
    </source>
</evidence>
<dbReference type="Ensembl" id="ENSHHUT00000037209.1">
    <property type="protein sequence ID" value="ENSHHUP00000035772.1"/>
    <property type="gene ID" value="ENSHHUG00000022482.1"/>
</dbReference>
<keyword evidence="2" id="KW-1003">Cell membrane</keyword>
<dbReference type="PANTHER" id="PTHR26451">
    <property type="entry name" value="G_PROTEIN_RECEP_F1_2 DOMAIN-CONTAINING PROTEIN"/>
    <property type="match status" value="1"/>
</dbReference>
<dbReference type="Proteomes" id="UP000314982">
    <property type="component" value="Unassembled WGS sequence"/>
</dbReference>
<feature type="transmembrane region" description="Helical" evidence="13">
    <location>
        <begin position="36"/>
        <end position="59"/>
    </location>
</feature>
<evidence type="ECO:0000256" key="6">
    <source>
        <dbReference type="ARBA" id="ARBA00022989"/>
    </source>
</evidence>
<keyword evidence="10" id="KW-0675">Receptor</keyword>
<evidence type="ECO:0000256" key="8">
    <source>
        <dbReference type="ARBA" id="ARBA00023136"/>
    </source>
</evidence>
<dbReference type="PRINTS" id="PR00237">
    <property type="entry name" value="GPCRRHODOPSN"/>
</dbReference>
<evidence type="ECO:0000313" key="16">
    <source>
        <dbReference type="Proteomes" id="UP000314982"/>
    </source>
</evidence>
<feature type="transmembrane region" description="Helical" evidence="13">
    <location>
        <begin position="108"/>
        <end position="130"/>
    </location>
</feature>
<dbReference type="GO" id="GO:0004930">
    <property type="term" value="F:G protein-coupled receptor activity"/>
    <property type="evidence" value="ECO:0007669"/>
    <property type="project" value="UniProtKB-KW"/>
</dbReference>
<keyword evidence="5" id="KW-0552">Olfaction</keyword>
<evidence type="ECO:0000256" key="9">
    <source>
        <dbReference type="ARBA" id="ARBA00023157"/>
    </source>
</evidence>
<keyword evidence="11" id="KW-0325">Glycoprotein</keyword>
<dbReference type="SUPFAM" id="SSF81321">
    <property type="entry name" value="Family A G protein-coupled receptor-like"/>
    <property type="match status" value="1"/>
</dbReference>
<evidence type="ECO:0000256" key="3">
    <source>
        <dbReference type="ARBA" id="ARBA00022606"/>
    </source>
</evidence>
<dbReference type="Pfam" id="PF13853">
    <property type="entry name" value="7tm_4"/>
    <property type="match status" value="1"/>
</dbReference>
<reference evidence="15" key="3">
    <citation type="submission" date="2025-09" db="UniProtKB">
        <authorList>
            <consortium name="Ensembl"/>
        </authorList>
    </citation>
    <scope>IDENTIFICATION</scope>
</reference>
<keyword evidence="12" id="KW-0807">Transducer</keyword>
<keyword evidence="7" id="KW-0297">G-protein coupled receptor</keyword>
<keyword evidence="4 13" id="KW-0812">Transmembrane</keyword>
<evidence type="ECO:0000256" key="4">
    <source>
        <dbReference type="ARBA" id="ARBA00022692"/>
    </source>
</evidence>
<dbReference type="GO" id="GO:0005549">
    <property type="term" value="F:odorant binding"/>
    <property type="evidence" value="ECO:0007669"/>
    <property type="project" value="TreeGrafter"/>
</dbReference>
<evidence type="ECO:0000256" key="1">
    <source>
        <dbReference type="ARBA" id="ARBA00004651"/>
    </source>
</evidence>
<dbReference type="InterPro" id="IPR000725">
    <property type="entry name" value="Olfact_rcpt"/>
</dbReference>
<reference evidence="16" key="1">
    <citation type="submission" date="2018-06" db="EMBL/GenBank/DDBJ databases">
        <title>Genome assembly of Danube salmon.</title>
        <authorList>
            <person name="Macqueen D.J."/>
            <person name="Gundappa M.K."/>
        </authorList>
    </citation>
    <scope>NUCLEOTIDE SEQUENCE [LARGE SCALE GENOMIC DNA]</scope>
</reference>
<dbReference type="InterPro" id="IPR000276">
    <property type="entry name" value="GPCR_Rhodpsn"/>
</dbReference>
<sequence>MSSLTSDPNQTENTDTIIRPPYFFISGFIDIPHMKYYYVFLCFVYIISLVGNTFVMMVIYMDSSLHSPKCIAVFNLAFTDMCGSTALVPKVLDMFLFSRQLISYDHCLASLFFIFLFLTMQSFNLTILSYDRLVAICCPLRYHMMVTYRSMFQLTGAAWVFAVFLVLLAVCLITRLSFCRSLVINSYVCDHGPLFRLAAPCSDVVPNTVISYLNPCLMLYFPMVFIISSYICITHALFTITLPQERAVKTCTSHLILVAIFYLPINFTYLLHSIIPTNARIINLSLTSVLPPMLNPIIYVLKTEEFKESAKKMLSKRGGQRPCRKCHSKKAG</sequence>
<keyword evidence="16" id="KW-1185">Reference proteome</keyword>
<evidence type="ECO:0000256" key="11">
    <source>
        <dbReference type="ARBA" id="ARBA00023180"/>
    </source>
</evidence>
<evidence type="ECO:0000256" key="2">
    <source>
        <dbReference type="ARBA" id="ARBA00022475"/>
    </source>
</evidence>